<dbReference type="Proteomes" id="UP001437256">
    <property type="component" value="Unassembled WGS sequence"/>
</dbReference>
<name>A0ABR2ZAA6_9AGAR</name>
<proteinExistence type="predicted"/>
<accession>A0ABR2ZAA6</accession>
<evidence type="ECO:0008006" key="3">
    <source>
        <dbReference type="Google" id="ProtNLM"/>
    </source>
</evidence>
<sequence length="406" mass="45990">MDKISPETFDLIISFVPPEVRRGLIRVSRHWYACLFPWAYQHIFLRDSRGFHAALDFWARLSDATNIGPSGFPIERWKAIYIGKHRMLRTPRTITLGRGIIGSRHSVETQFSCEDLAFAADIGAVFDFFKIFPRITVLCIRVLPFPVDDLLELLARVPHLETLNIDASCTLYPAASSIPQGLTVSLLPQALRSLSLTGMHLPALGPSQWEMFLLLADLRSLENLQMDVVTWNSFYHIWASRKFDRGSYRLRWWYWVETKEPVFIHGGVPLDGFILSASGCNKTPQHGYALSAVGEYLTSSKDTLRSFSTPLNGSDLGRDFDWSSFRNLGQYRGAIQDLNKVNFAEGYGWHSVSLEGVGDLDMIDFKGLQRLKSLEITLRHERDIGFVLAACPDLQQLHLKVLAGNL</sequence>
<comment type="caution">
    <text evidence="1">The sequence shown here is derived from an EMBL/GenBank/DDBJ whole genome shotgun (WGS) entry which is preliminary data.</text>
</comment>
<evidence type="ECO:0000313" key="2">
    <source>
        <dbReference type="Proteomes" id="UP001437256"/>
    </source>
</evidence>
<dbReference type="SUPFAM" id="SSF52047">
    <property type="entry name" value="RNI-like"/>
    <property type="match status" value="1"/>
</dbReference>
<dbReference type="EMBL" id="JBBXMP010000408">
    <property type="protein sequence ID" value="KAL0057924.1"/>
    <property type="molecule type" value="Genomic_DNA"/>
</dbReference>
<organism evidence="1 2">
    <name type="scientific">Marasmius tenuissimus</name>
    <dbReference type="NCBI Taxonomy" id="585030"/>
    <lineage>
        <taxon>Eukaryota</taxon>
        <taxon>Fungi</taxon>
        <taxon>Dikarya</taxon>
        <taxon>Basidiomycota</taxon>
        <taxon>Agaricomycotina</taxon>
        <taxon>Agaricomycetes</taxon>
        <taxon>Agaricomycetidae</taxon>
        <taxon>Agaricales</taxon>
        <taxon>Marasmiineae</taxon>
        <taxon>Marasmiaceae</taxon>
        <taxon>Marasmius</taxon>
    </lineage>
</organism>
<gene>
    <name evidence="1" type="ORF">AAF712_015419</name>
</gene>
<evidence type="ECO:0000313" key="1">
    <source>
        <dbReference type="EMBL" id="KAL0057924.1"/>
    </source>
</evidence>
<keyword evidence="2" id="KW-1185">Reference proteome</keyword>
<reference evidence="1 2" key="1">
    <citation type="submission" date="2024-05" db="EMBL/GenBank/DDBJ databases">
        <title>A draft genome resource for the thread blight pathogen Marasmius tenuissimus strain MS-2.</title>
        <authorList>
            <person name="Yulfo-Soto G.E."/>
            <person name="Baruah I.K."/>
            <person name="Amoako-Attah I."/>
            <person name="Bukari Y."/>
            <person name="Meinhardt L.W."/>
            <person name="Bailey B.A."/>
            <person name="Cohen S.P."/>
        </authorList>
    </citation>
    <scope>NUCLEOTIDE SEQUENCE [LARGE SCALE GENOMIC DNA]</scope>
    <source>
        <strain evidence="1 2">MS-2</strain>
    </source>
</reference>
<protein>
    <recommendedName>
        <fullName evidence="3">F-box domain-containing protein</fullName>
    </recommendedName>
</protein>
<feature type="non-terminal residue" evidence="1">
    <location>
        <position position="406"/>
    </location>
</feature>